<comment type="subcellular location">
    <subcellularLocation>
        <location evidence="1">Membrane</location>
    </subcellularLocation>
</comment>
<sequence length="1214" mass="140006">MKKIVLLLIFSIVSTFLIAQEAPRKFRIYLIGDAGEMENGHHPVVEDIRKKLQNEKNSTSHIIYLGDNIYPRGMPNFEEDNRDQAELILKTQLDLYQHLSGKIWMVPGNHDWEQGKTDGWNAVLRAEEYVLDNYPEDKVLWIPSGGCPGPNVIELDTETILITLDSQWWLHLKDRPAADSDCGYKSEEEVLAEIGYVLEENQDKTILVAMHHPLRSYGPHNGGYSWKDHLFPLTVKSPNLYIPLPIIGSIYPLYRSWFGDIQDLSHPKYEAMIQAMDRIFDTHPNVIQVAGHEHGLAYTREDNVHYIISGAGAKSTYIKKNNTAEFTYTKQGYAALDFYEDHEVRITFFDPLKEEPLYETQLVKPFADNISELELFSRNLPDEVTRPISTQYLHGKGYYNFLGKNYRETWAIPATFQAIDLTKAKSGLTIIKKGGGMQTRSLRLADQDGKEYVMRSINKYPENALSAPLRQTIAKEIIQDQISSSHPYGALAVARLAEEVGIVHTNPKIVYLPDDPLLGIYRKDFGDELYLFEEREIAGKDDPDDIEFFSTDKMLKKIRYDNDHQVKQKTVLNARIFDLWIADWDRHDDQWRWIGEKGKNGWEFTPMPRDRDQAFFLNQGLFPKIASRKWASPKFQGFDFEAPHFVSGFMFNGRYFDRSFLNELDREDWEKALDKETAKMTDQAISDAFRDWPEEVSAKDAPEIQAKLRQRKTWLKEEMLKHYAFLSKDVTVVGSNKNEDFEVKYHKDGRVEVEVRKIDKSGDLEQKLYHRTFLPEETEEIRLYGLKGDDNFKFKGEGPGKIKVRVIPGKGEKTYEDKGSTKRKNTLIYKNPKDAVPIELGESAKIKYAPSLSYLTYNRKEFKYDKLMPLASVAINKDDGIFLGAGVLWEKQGFKKEPFAIQQSIVGNYAIKSSAFNIEYNGHAVDILGNLDLVWKADVRAPDYAFNFFGLGNESEYNDDTYDVDFYRSRFRWYELYGGLQAKLGESGSLTVGPHYQVYRFDPDDNADKFITSAESGLDQIILDKAKFYTGLSGKVVFDRRDHKALPTRGLYFEGKAKRMWGLNDHSQNFTSIDGELALYWSFRYPSRLVWASRFGAGKNWGNYEFFQGQTLGGLNNLRGYRRYRFNGDAVAYNNTEVRIRVFNLNTYILPATVGVLAYNDIGRVWVKNEESDKWHNSYGAGIWLAPLNQLVATFSVGFNEEEFLPFFSFGYQF</sequence>
<organism evidence="7 8">
    <name type="scientific">Algoriphagus aquimarinus</name>
    <dbReference type="NCBI Taxonomy" id="237018"/>
    <lineage>
        <taxon>Bacteria</taxon>
        <taxon>Pseudomonadati</taxon>
        <taxon>Bacteroidota</taxon>
        <taxon>Cytophagia</taxon>
        <taxon>Cytophagales</taxon>
        <taxon>Cyclobacteriaceae</taxon>
        <taxon>Algoriphagus</taxon>
    </lineage>
</organism>
<protein>
    <submittedName>
        <fullName evidence="7">Calcineurin-like phosphoesterase</fullName>
    </submittedName>
</protein>
<evidence type="ECO:0000256" key="3">
    <source>
        <dbReference type="ARBA" id="ARBA00022801"/>
    </source>
</evidence>
<dbReference type="InterPro" id="IPR029052">
    <property type="entry name" value="Metallo-depent_PP-like"/>
</dbReference>
<dbReference type="Gene3D" id="3.60.21.10">
    <property type="match status" value="2"/>
</dbReference>
<evidence type="ECO:0000256" key="2">
    <source>
        <dbReference type="ARBA" id="ARBA00022729"/>
    </source>
</evidence>
<dbReference type="PANTHER" id="PTHR10161">
    <property type="entry name" value="TARTRATE-RESISTANT ACID PHOSPHATASE TYPE 5"/>
    <property type="match status" value="1"/>
</dbReference>
<dbReference type="Gene3D" id="2.40.160.50">
    <property type="entry name" value="membrane protein fhac: a member of the omp85/tpsb transporter family"/>
    <property type="match status" value="1"/>
</dbReference>
<keyword evidence="8" id="KW-1185">Reference proteome</keyword>
<evidence type="ECO:0000256" key="1">
    <source>
        <dbReference type="ARBA" id="ARBA00004370"/>
    </source>
</evidence>
<feature type="domain" description="Calcineurin-like phosphoesterase" evidence="5">
    <location>
        <begin position="26"/>
        <end position="227"/>
    </location>
</feature>
<gene>
    <name evidence="7" type="ORF">SAMN04489723_104194</name>
</gene>
<accession>A0A1I0Y9M5</accession>
<evidence type="ECO:0000313" key="7">
    <source>
        <dbReference type="EMBL" id="SFB09991.1"/>
    </source>
</evidence>
<evidence type="ECO:0000313" key="8">
    <source>
        <dbReference type="Proteomes" id="UP000198790"/>
    </source>
</evidence>
<proteinExistence type="predicted"/>
<dbReference type="Pfam" id="PF01103">
    <property type="entry name" value="Omp85"/>
    <property type="match status" value="1"/>
</dbReference>
<dbReference type="GO" id="GO:0019867">
    <property type="term" value="C:outer membrane"/>
    <property type="evidence" value="ECO:0007669"/>
    <property type="project" value="InterPro"/>
</dbReference>
<dbReference type="SUPFAM" id="SSF56300">
    <property type="entry name" value="Metallo-dependent phosphatases"/>
    <property type="match status" value="1"/>
</dbReference>
<evidence type="ECO:0000256" key="4">
    <source>
        <dbReference type="ARBA" id="ARBA00023136"/>
    </source>
</evidence>
<dbReference type="GO" id="GO:0016787">
    <property type="term" value="F:hydrolase activity"/>
    <property type="evidence" value="ECO:0007669"/>
    <property type="project" value="UniProtKB-KW"/>
</dbReference>
<dbReference type="PANTHER" id="PTHR10161:SF14">
    <property type="entry name" value="TARTRATE-RESISTANT ACID PHOSPHATASE TYPE 5"/>
    <property type="match status" value="1"/>
</dbReference>
<dbReference type="OrthoDB" id="333971at2"/>
<dbReference type="Proteomes" id="UP000198790">
    <property type="component" value="Unassembled WGS sequence"/>
</dbReference>
<feature type="domain" description="Bacterial surface antigen (D15)" evidence="6">
    <location>
        <begin position="959"/>
        <end position="1202"/>
    </location>
</feature>
<dbReference type="STRING" id="237018.SAMN04489723_104194"/>
<keyword evidence="3" id="KW-0378">Hydrolase</keyword>
<name>A0A1I0Y9M5_9BACT</name>
<evidence type="ECO:0000259" key="5">
    <source>
        <dbReference type="Pfam" id="PF00149"/>
    </source>
</evidence>
<keyword evidence="2" id="KW-0732">Signal</keyword>
<dbReference type="RefSeq" id="WP_092895655.1">
    <property type="nucleotide sequence ID" value="NZ_FOKK01000004.1"/>
</dbReference>
<dbReference type="Pfam" id="PF00149">
    <property type="entry name" value="Metallophos"/>
    <property type="match status" value="1"/>
</dbReference>
<dbReference type="InterPro" id="IPR004843">
    <property type="entry name" value="Calcineurin-like_PHP"/>
</dbReference>
<dbReference type="EMBL" id="FOKK01000004">
    <property type="protein sequence ID" value="SFB09991.1"/>
    <property type="molecule type" value="Genomic_DNA"/>
</dbReference>
<keyword evidence="4" id="KW-0472">Membrane</keyword>
<reference evidence="7 8" key="1">
    <citation type="submission" date="2016-10" db="EMBL/GenBank/DDBJ databases">
        <authorList>
            <person name="de Groot N.N."/>
        </authorList>
    </citation>
    <scope>NUCLEOTIDE SEQUENCE [LARGE SCALE GENOMIC DNA]</scope>
    <source>
        <strain evidence="7 8">DSM 23399</strain>
    </source>
</reference>
<dbReference type="InterPro" id="IPR000184">
    <property type="entry name" value="Bac_surfAg_D15"/>
</dbReference>
<dbReference type="AlphaFoldDB" id="A0A1I0Y9M5"/>
<evidence type="ECO:0000259" key="6">
    <source>
        <dbReference type="Pfam" id="PF01103"/>
    </source>
</evidence>
<dbReference type="InterPro" id="IPR051558">
    <property type="entry name" value="Metallophosphoesterase_PAP"/>
</dbReference>